<dbReference type="InterPro" id="IPR038461">
    <property type="entry name" value="Schlafen_AlbA_2_dom_sf"/>
</dbReference>
<dbReference type="PROSITE" id="PS50104">
    <property type="entry name" value="TIR"/>
    <property type="match status" value="1"/>
</dbReference>
<dbReference type="Pfam" id="PF04326">
    <property type="entry name" value="SLFN_AlbA_2"/>
    <property type="match status" value="1"/>
</dbReference>
<dbReference type="Gene3D" id="3.40.50.10140">
    <property type="entry name" value="Toll/interleukin-1 receptor homology (TIR) domain"/>
    <property type="match status" value="1"/>
</dbReference>
<proteinExistence type="predicted"/>
<feature type="domain" description="TIR" evidence="1">
    <location>
        <begin position="122"/>
        <end position="266"/>
    </location>
</feature>
<dbReference type="Proteomes" id="UP000186666">
    <property type="component" value="Unassembled WGS sequence"/>
</dbReference>
<reference evidence="2 3" key="1">
    <citation type="submission" date="2017-01" db="EMBL/GenBank/DDBJ databases">
        <authorList>
            <person name="Varghese N."/>
            <person name="Submissions S."/>
        </authorList>
    </citation>
    <scope>NUCLEOTIDE SEQUENCE [LARGE SCALE GENOMIC DNA]</scope>
    <source>
        <strain evidence="2 3">ATCC 23464</strain>
    </source>
</reference>
<dbReference type="Pfam" id="PF13676">
    <property type="entry name" value="TIR_2"/>
    <property type="match status" value="1"/>
</dbReference>
<dbReference type="EMBL" id="FTNK01000004">
    <property type="protein sequence ID" value="SIQ87744.1"/>
    <property type="molecule type" value="Genomic_DNA"/>
</dbReference>
<accession>A0ABY1JW88</accession>
<evidence type="ECO:0000313" key="2">
    <source>
        <dbReference type="EMBL" id="SIQ87744.1"/>
    </source>
</evidence>
<dbReference type="InterPro" id="IPR035897">
    <property type="entry name" value="Toll_tir_struct_dom_sf"/>
</dbReference>
<comment type="caution">
    <text evidence="2">The sequence shown here is derived from an EMBL/GenBank/DDBJ whole genome shotgun (WGS) entry which is preliminary data.</text>
</comment>
<sequence>MIDFIMKKVEQSDRNNIIYIHPVASEETISKYISAFSNSEGGFIVFGVKDDGKRLTVRKFAFTIDENVVRSFLDEHVECSIVTFEYRGTTLACIKVNKSNVEIKSKNVAYIFDKNMEVIELLKTKVFLSYCHNDSCIADIVEQKTLENTNGRVVISRDINKLKFKDSLDEYMQTIKDHDYVISIVSDGYLRSLNCMYEVSELMRDSKYYEKLLFVIMSDKDIEHYDNKEMIVKADVYSINRFDYISFWENEKRAVDAKVEKIKNPALMLELTEESRRREFITLNVGAFIEKLKDGLGVSFQNMYSSDFNEFASILLNHNNKT</sequence>
<evidence type="ECO:0000259" key="1">
    <source>
        <dbReference type="PROSITE" id="PS50104"/>
    </source>
</evidence>
<dbReference type="InterPro" id="IPR007421">
    <property type="entry name" value="Schlafen_AlbA_2_dom"/>
</dbReference>
<dbReference type="RefSeq" id="WP_068584905.1">
    <property type="nucleotide sequence ID" value="NZ_FTNK01000004.1"/>
</dbReference>
<gene>
    <name evidence="2" type="ORF">SAMN05421578_104448</name>
</gene>
<evidence type="ECO:0000313" key="3">
    <source>
        <dbReference type="Proteomes" id="UP000186666"/>
    </source>
</evidence>
<dbReference type="SUPFAM" id="SSF52200">
    <property type="entry name" value="Toll/Interleukin receptor TIR domain"/>
    <property type="match status" value="1"/>
</dbReference>
<dbReference type="InterPro" id="IPR000157">
    <property type="entry name" value="TIR_dom"/>
</dbReference>
<organism evidence="2 3">
    <name type="scientific">Paenibacillus macquariensis</name>
    <dbReference type="NCBI Taxonomy" id="948756"/>
    <lineage>
        <taxon>Bacteria</taxon>
        <taxon>Bacillati</taxon>
        <taxon>Bacillota</taxon>
        <taxon>Bacilli</taxon>
        <taxon>Bacillales</taxon>
        <taxon>Paenibacillaceae</taxon>
        <taxon>Paenibacillus</taxon>
    </lineage>
</organism>
<keyword evidence="3" id="KW-1185">Reference proteome</keyword>
<dbReference type="Gene3D" id="3.30.950.30">
    <property type="entry name" value="Schlafen, AAA domain"/>
    <property type="match status" value="1"/>
</dbReference>
<name>A0ABY1JW88_9BACL</name>
<protein>
    <submittedName>
        <fullName evidence="2">TIR domain-containing protein</fullName>
    </submittedName>
</protein>